<dbReference type="PROSITE" id="PS51999">
    <property type="entry name" value="ZF_GRF"/>
    <property type="match status" value="1"/>
</dbReference>
<keyword evidence="6" id="KW-1133">Transmembrane helix</keyword>
<keyword evidence="2 4" id="KW-0863">Zinc-finger</keyword>
<organism evidence="8 9">
    <name type="scientific">Hordeum vulgare subsp. vulgare</name>
    <name type="common">Domesticated barley</name>
    <dbReference type="NCBI Taxonomy" id="112509"/>
    <lineage>
        <taxon>Eukaryota</taxon>
        <taxon>Viridiplantae</taxon>
        <taxon>Streptophyta</taxon>
        <taxon>Embryophyta</taxon>
        <taxon>Tracheophyta</taxon>
        <taxon>Spermatophyta</taxon>
        <taxon>Magnoliopsida</taxon>
        <taxon>Liliopsida</taxon>
        <taxon>Poales</taxon>
        <taxon>Poaceae</taxon>
        <taxon>BOP clade</taxon>
        <taxon>Pooideae</taxon>
        <taxon>Triticodae</taxon>
        <taxon>Triticeae</taxon>
        <taxon>Hordeinae</taxon>
        <taxon>Hordeum</taxon>
    </lineage>
</organism>
<dbReference type="Proteomes" id="UP000011116">
    <property type="component" value="Chromosome 1H"/>
</dbReference>
<keyword evidence="6" id="KW-0472">Membrane</keyword>
<evidence type="ECO:0000313" key="9">
    <source>
        <dbReference type="Proteomes" id="UP000011116"/>
    </source>
</evidence>
<dbReference type="PANTHER" id="PTHR33680">
    <property type="entry name" value="OS07G0190500 PROTEIN"/>
    <property type="match status" value="1"/>
</dbReference>
<dbReference type="AlphaFoldDB" id="A0A8I6WVX2"/>
<dbReference type="Pfam" id="PF06839">
    <property type="entry name" value="Zn_ribbon_GRF"/>
    <property type="match status" value="1"/>
</dbReference>
<reference evidence="9" key="1">
    <citation type="journal article" date="2012" name="Nature">
        <title>A physical, genetic and functional sequence assembly of the barley genome.</title>
        <authorList>
            <consortium name="The International Barley Genome Sequencing Consortium"/>
            <person name="Mayer K.F."/>
            <person name="Waugh R."/>
            <person name="Brown J.W."/>
            <person name="Schulman A."/>
            <person name="Langridge P."/>
            <person name="Platzer M."/>
            <person name="Fincher G.B."/>
            <person name="Muehlbauer G.J."/>
            <person name="Sato K."/>
            <person name="Close T.J."/>
            <person name="Wise R.P."/>
            <person name="Stein N."/>
        </authorList>
    </citation>
    <scope>NUCLEOTIDE SEQUENCE [LARGE SCALE GENOMIC DNA]</scope>
    <source>
        <strain evidence="9">cv. Morex</strain>
    </source>
</reference>
<sequence>MSAAASSSAVKRHGRKMLGPSPASMALAAPYPPLASSPRTVAHSVQPPAGMLPLVPCPSCGIRSTIRLVSKSETNTGRIFYKCPNHHIPPNPCQHYYSEDGPDNYFDFLVRGGYISHGLSSFDSAGVIASEEIEVQEECAGAMQSTVETVVNADVLKKMNELIFLCKSILSALVVLIVVVVYVGFKK</sequence>
<reference evidence="8" key="3">
    <citation type="submission" date="2022-01" db="UniProtKB">
        <authorList>
            <consortium name="EnsemblPlants"/>
        </authorList>
    </citation>
    <scope>IDENTIFICATION</scope>
    <source>
        <strain evidence="8">subsp. vulgare</strain>
    </source>
</reference>
<evidence type="ECO:0000256" key="1">
    <source>
        <dbReference type="ARBA" id="ARBA00022723"/>
    </source>
</evidence>
<protein>
    <recommendedName>
        <fullName evidence="7">GRF-type domain-containing protein</fullName>
    </recommendedName>
</protein>
<keyword evidence="9" id="KW-1185">Reference proteome</keyword>
<dbReference type="Gramene" id="HORVU.MOREX.r2.1HG0077680.1">
    <property type="protein sequence ID" value="HORVU.MOREX.r2.1HG0077680.1"/>
    <property type="gene ID" value="HORVU.MOREX.r2.1HG0077680"/>
</dbReference>
<dbReference type="InterPro" id="IPR010666">
    <property type="entry name" value="Znf_GRF"/>
</dbReference>
<proteinExistence type="predicted"/>
<accession>A0A8I6WVX2</accession>
<evidence type="ECO:0000256" key="4">
    <source>
        <dbReference type="PROSITE-ProRule" id="PRU01343"/>
    </source>
</evidence>
<keyword evidence="6" id="KW-0812">Transmembrane</keyword>
<feature type="region of interest" description="Disordered" evidence="5">
    <location>
        <begin position="1"/>
        <end position="21"/>
    </location>
</feature>
<keyword evidence="1" id="KW-0479">Metal-binding</keyword>
<dbReference type="Gramene" id="HORVU.MOREX.r3.1HG0094250.1">
    <property type="protein sequence ID" value="HORVU.MOREX.r3.1HG0094250.1"/>
    <property type="gene ID" value="HORVU.MOREX.r3.1HG0094250"/>
</dbReference>
<feature type="domain" description="GRF-type" evidence="7">
    <location>
        <begin position="57"/>
        <end position="102"/>
    </location>
</feature>
<evidence type="ECO:0000256" key="5">
    <source>
        <dbReference type="SAM" id="MobiDB-lite"/>
    </source>
</evidence>
<evidence type="ECO:0000259" key="7">
    <source>
        <dbReference type="PROSITE" id="PS51999"/>
    </source>
</evidence>
<evidence type="ECO:0000256" key="6">
    <source>
        <dbReference type="SAM" id="Phobius"/>
    </source>
</evidence>
<feature type="transmembrane region" description="Helical" evidence="6">
    <location>
        <begin position="162"/>
        <end position="185"/>
    </location>
</feature>
<reference evidence="8" key="2">
    <citation type="submission" date="2020-10" db="EMBL/GenBank/DDBJ databases">
        <authorList>
            <person name="Scholz U."/>
            <person name="Mascher M."/>
            <person name="Fiebig A."/>
        </authorList>
    </citation>
    <scope>NUCLEOTIDE SEQUENCE [LARGE SCALE GENOMIC DNA]</scope>
    <source>
        <strain evidence="8">cv. Morex</strain>
    </source>
</reference>
<dbReference type="PANTHER" id="PTHR33680:SF7">
    <property type="entry name" value="OS02G0474200 PROTEIN"/>
    <property type="match status" value="1"/>
</dbReference>
<keyword evidence="3" id="KW-0862">Zinc</keyword>
<dbReference type="GO" id="GO:0008270">
    <property type="term" value="F:zinc ion binding"/>
    <property type="evidence" value="ECO:0007669"/>
    <property type="project" value="UniProtKB-KW"/>
</dbReference>
<dbReference type="EnsemblPlants" id="HORVU.MOREX.r3.1HG0094250.1">
    <property type="protein sequence ID" value="HORVU.MOREX.r3.1HG0094250.1"/>
    <property type="gene ID" value="HORVU.MOREX.r3.1HG0094250"/>
</dbReference>
<evidence type="ECO:0000256" key="3">
    <source>
        <dbReference type="ARBA" id="ARBA00022833"/>
    </source>
</evidence>
<name>A0A8I6WVX2_HORVV</name>
<evidence type="ECO:0000256" key="2">
    <source>
        <dbReference type="ARBA" id="ARBA00022771"/>
    </source>
</evidence>
<evidence type="ECO:0000313" key="8">
    <source>
        <dbReference type="EnsemblPlants" id="HORVU.MOREX.r3.1HG0094250.1"/>
    </source>
</evidence>